<organism evidence="1">
    <name type="scientific">Staphylococcus xylosus</name>
    <dbReference type="NCBI Taxonomy" id="1288"/>
    <lineage>
        <taxon>Bacteria</taxon>
        <taxon>Bacillati</taxon>
        <taxon>Bacillota</taxon>
        <taxon>Bacilli</taxon>
        <taxon>Bacillales</taxon>
        <taxon>Staphylococcaceae</taxon>
        <taxon>Staphylococcus</taxon>
    </lineage>
</organism>
<reference evidence="1" key="2">
    <citation type="submission" date="2012-11" db="EMBL/GenBank/DDBJ databases">
        <title>A Staphyloccocus xylosus isolate with a new mecC allotype provides insights into the evolutionary origins of the type XI SCCmec.</title>
        <authorList>
            <person name="Harrison E.M."/>
            <person name="Paterson G.K."/>
            <person name="Holden M.T.G."/>
            <person name="Morgan F.E.J."/>
            <person name="Rhod Larsen A."/>
            <person name="Leroy S."/>
            <person name="Zadoks R."/>
            <person name="Peacock S.J."/>
            <person name="Parkhill J."/>
            <person name="Holmes M.A."/>
        </authorList>
    </citation>
    <scope>NUCLEOTIDE SEQUENCE</scope>
    <source>
        <strain evidence="1">S04010</strain>
    </source>
</reference>
<name>K8DVF6_STAXY</name>
<dbReference type="AlphaFoldDB" id="K8DVF6"/>
<evidence type="ECO:0000313" key="1">
    <source>
        <dbReference type="EMBL" id="CCM44161.1"/>
    </source>
</evidence>
<dbReference type="EMBL" id="HE993885">
    <property type="protein sequence ID" value="CCM44161.1"/>
    <property type="molecule type" value="Genomic_DNA"/>
</dbReference>
<proteinExistence type="predicted"/>
<accession>K8DVF6</accession>
<reference evidence="1" key="1">
    <citation type="submission" date="2012-09" db="EMBL/GenBank/DDBJ databases">
        <authorList>
            <person name="Salehi R."/>
            <person name="Fisher C.A."/>
            <person name="Bignell P.A."/>
            <person name="Old J.M."/>
        </authorList>
    </citation>
    <scope>NUCLEOTIDE SEQUENCE</scope>
    <source>
        <strain evidence="1">S04010</strain>
    </source>
</reference>
<sequence length="45" mass="5034">MGKLALKLDVICHNLNTENIEEAKIIIEKIAEANRVIAKTSSRKN</sequence>
<protein>
    <submittedName>
        <fullName evidence="1">Uncharacterized protein</fullName>
    </submittedName>
</protein>